<name>A0A4R3LFI9_9GAMM</name>
<evidence type="ECO:0000313" key="1">
    <source>
        <dbReference type="EMBL" id="TCS98235.1"/>
    </source>
</evidence>
<dbReference type="Proteomes" id="UP000294599">
    <property type="component" value="Unassembled WGS sequence"/>
</dbReference>
<dbReference type="AlphaFoldDB" id="A0A4R3LFI9"/>
<gene>
    <name evidence="1" type="ORF">EDC25_10988</name>
</gene>
<sequence length="73" mass="8718">MFEQQQSEIESLIKDNPEFRTLYQRHRELDKKVLDAELGVLPIDDVTLIQMKKEKLWAKDRLTQIFETQRATA</sequence>
<dbReference type="EMBL" id="SMAF01000009">
    <property type="protein sequence ID" value="TCS98235.1"/>
    <property type="molecule type" value="Genomic_DNA"/>
</dbReference>
<dbReference type="Pfam" id="PF04325">
    <property type="entry name" value="DUF465"/>
    <property type="match status" value="1"/>
</dbReference>
<dbReference type="Gene3D" id="6.10.280.50">
    <property type="match status" value="1"/>
</dbReference>
<comment type="caution">
    <text evidence="1">The sequence shown here is derived from an EMBL/GenBank/DDBJ whole genome shotgun (WGS) entry which is preliminary data.</text>
</comment>
<accession>A0A4R3LFI9</accession>
<dbReference type="InterPro" id="IPR007420">
    <property type="entry name" value="DUF465"/>
</dbReference>
<organism evidence="1 2">
    <name type="scientific">Pseudofulvimonas gallinarii</name>
    <dbReference type="NCBI Taxonomy" id="634155"/>
    <lineage>
        <taxon>Bacteria</taxon>
        <taxon>Pseudomonadati</taxon>
        <taxon>Pseudomonadota</taxon>
        <taxon>Gammaproteobacteria</taxon>
        <taxon>Lysobacterales</taxon>
        <taxon>Rhodanobacteraceae</taxon>
        <taxon>Pseudofulvimonas</taxon>
    </lineage>
</organism>
<dbReference type="OrthoDB" id="5801755at2"/>
<dbReference type="InterPro" id="IPR038444">
    <property type="entry name" value="DUF465_sf"/>
</dbReference>
<protein>
    <submittedName>
        <fullName evidence="1">Uncharacterized protein YdcH (DUF465 family)</fullName>
    </submittedName>
</protein>
<reference evidence="1 2" key="1">
    <citation type="submission" date="2019-03" db="EMBL/GenBank/DDBJ databases">
        <title>Genomic Encyclopedia of Type Strains, Phase IV (KMG-IV): sequencing the most valuable type-strain genomes for metagenomic binning, comparative biology and taxonomic classification.</title>
        <authorList>
            <person name="Goeker M."/>
        </authorList>
    </citation>
    <scope>NUCLEOTIDE SEQUENCE [LARGE SCALE GENOMIC DNA]</scope>
    <source>
        <strain evidence="1 2">DSM 21944</strain>
    </source>
</reference>
<dbReference type="RefSeq" id="WP_123520733.1">
    <property type="nucleotide sequence ID" value="NZ_JBHLWF010000086.1"/>
</dbReference>
<keyword evidence="2" id="KW-1185">Reference proteome</keyword>
<proteinExistence type="predicted"/>
<evidence type="ECO:0000313" key="2">
    <source>
        <dbReference type="Proteomes" id="UP000294599"/>
    </source>
</evidence>